<dbReference type="OrthoDB" id="8688423at2"/>
<dbReference type="Proteomes" id="UP000246145">
    <property type="component" value="Unassembled WGS sequence"/>
</dbReference>
<dbReference type="RefSeq" id="WP_116517683.1">
    <property type="nucleotide sequence ID" value="NZ_JACCEX010000001.1"/>
</dbReference>
<evidence type="ECO:0000313" key="2">
    <source>
        <dbReference type="Proteomes" id="UP000246145"/>
    </source>
</evidence>
<reference evidence="1 2" key="1">
    <citation type="submission" date="2018-04" db="EMBL/GenBank/DDBJ databases">
        <title>Genomic Encyclopedia of Type Strains, Phase IV (KMG-IV): sequencing the most valuable type-strain genomes for metagenomic binning, comparative biology and taxonomic classification.</title>
        <authorList>
            <person name="Goeker M."/>
        </authorList>
    </citation>
    <scope>NUCLEOTIDE SEQUENCE [LARGE SCALE GENOMIC DNA]</scope>
    <source>
        <strain evidence="1 2">DSM 10065</strain>
    </source>
</reference>
<comment type="caution">
    <text evidence="1">The sequence shown here is derived from an EMBL/GenBank/DDBJ whole genome shotgun (WGS) entry which is preliminary data.</text>
</comment>
<gene>
    <name evidence="1" type="ORF">C7440_1032</name>
</gene>
<proteinExistence type="predicted"/>
<dbReference type="EMBL" id="QEKO01000001">
    <property type="protein sequence ID" value="PVY68621.1"/>
    <property type="molecule type" value="Genomic_DNA"/>
</dbReference>
<keyword evidence="2" id="KW-1185">Reference proteome</keyword>
<protein>
    <submittedName>
        <fullName evidence="1">Uncharacterized protein</fullName>
    </submittedName>
</protein>
<dbReference type="AlphaFoldDB" id="A0A2U1CS38"/>
<accession>A0A2U1CS38</accession>
<name>A0A2U1CS38_9BURK</name>
<organism evidence="1 2">
    <name type="scientific">Pusillimonas noertemannii</name>
    <dbReference type="NCBI Taxonomy" id="305977"/>
    <lineage>
        <taxon>Bacteria</taxon>
        <taxon>Pseudomonadati</taxon>
        <taxon>Pseudomonadota</taxon>
        <taxon>Betaproteobacteria</taxon>
        <taxon>Burkholderiales</taxon>
        <taxon>Alcaligenaceae</taxon>
        <taxon>Pusillimonas</taxon>
    </lineage>
</organism>
<evidence type="ECO:0000313" key="1">
    <source>
        <dbReference type="EMBL" id="PVY68621.1"/>
    </source>
</evidence>
<sequence>MDKNNTRKVRIPPPLPPGHTAGMDEYICDSLFEQAVGLAYRSFADPTDDHIEAVYHRLVLNHQWGAGEDGAVTMH</sequence>